<dbReference type="AlphaFoldDB" id="A0AAE2ZK44"/>
<evidence type="ECO:0000313" key="2">
    <source>
        <dbReference type="EMBL" id="MBW8635985.1"/>
    </source>
</evidence>
<protein>
    <submittedName>
        <fullName evidence="2">CbtB-domain containing protein</fullName>
    </submittedName>
</protein>
<proteinExistence type="predicted"/>
<name>A0AAE2ZK44_9HYPH</name>
<dbReference type="RefSeq" id="WP_220226698.1">
    <property type="nucleotide sequence ID" value="NZ_JAICBX010000001.1"/>
</dbReference>
<keyword evidence="3" id="KW-1185">Reference proteome</keyword>
<keyword evidence="1" id="KW-0472">Membrane</keyword>
<keyword evidence="1" id="KW-0812">Transmembrane</keyword>
<dbReference type="InterPro" id="IPR012667">
    <property type="entry name" value="CbtB_put"/>
</dbReference>
<dbReference type="EMBL" id="JAICBX010000001">
    <property type="protein sequence ID" value="MBW8635985.1"/>
    <property type="molecule type" value="Genomic_DNA"/>
</dbReference>
<evidence type="ECO:0000256" key="1">
    <source>
        <dbReference type="SAM" id="Phobius"/>
    </source>
</evidence>
<evidence type="ECO:0000313" key="3">
    <source>
        <dbReference type="Proteomes" id="UP001196509"/>
    </source>
</evidence>
<feature type="transmembrane region" description="Helical" evidence="1">
    <location>
        <begin position="20"/>
        <end position="38"/>
    </location>
</feature>
<gene>
    <name evidence="2" type="ORF">K1W69_02215</name>
</gene>
<sequence>MANKTIKTHTIGAAGQRITIAVTALIVGAFFIFGAGLANSAVLHDTAHDARHAYGFPCH</sequence>
<dbReference type="Proteomes" id="UP001196509">
    <property type="component" value="Unassembled WGS sequence"/>
</dbReference>
<reference evidence="2" key="1">
    <citation type="submission" date="2021-08" db="EMBL/GenBank/DDBJ databases">
        <title>Hoeflea bacterium WL0058 sp. nov., isolated from the sediment.</title>
        <authorList>
            <person name="Wang L."/>
            <person name="Zhang D."/>
        </authorList>
    </citation>
    <scope>NUCLEOTIDE SEQUENCE</scope>
    <source>
        <strain evidence="2">WL0058</strain>
    </source>
</reference>
<dbReference type="Pfam" id="PF09489">
    <property type="entry name" value="CbtB"/>
    <property type="match status" value="1"/>
</dbReference>
<organism evidence="2 3">
    <name type="scientific">Flavimaribacter sediminis</name>
    <dbReference type="NCBI Taxonomy" id="2865987"/>
    <lineage>
        <taxon>Bacteria</taxon>
        <taxon>Pseudomonadati</taxon>
        <taxon>Pseudomonadota</taxon>
        <taxon>Alphaproteobacteria</taxon>
        <taxon>Hyphomicrobiales</taxon>
        <taxon>Rhizobiaceae</taxon>
        <taxon>Flavimaribacter</taxon>
    </lineage>
</organism>
<accession>A0AAE2ZK44</accession>
<dbReference type="NCBIfam" id="TIGR02459">
    <property type="entry name" value="CbtB"/>
    <property type="match status" value="1"/>
</dbReference>
<comment type="caution">
    <text evidence="2">The sequence shown here is derived from an EMBL/GenBank/DDBJ whole genome shotgun (WGS) entry which is preliminary data.</text>
</comment>
<keyword evidence="1" id="KW-1133">Transmembrane helix</keyword>